<dbReference type="AlphaFoldDB" id="A0AAP0EVY7"/>
<comment type="caution">
    <text evidence="1">The sequence shown here is derived from an EMBL/GenBank/DDBJ whole genome shotgun (WGS) entry which is preliminary data.</text>
</comment>
<keyword evidence="2" id="KW-1185">Reference proteome</keyword>
<gene>
    <name evidence="1" type="ORF">Scep_024116</name>
</gene>
<proteinExistence type="predicted"/>
<dbReference type="EMBL" id="JBBNAG010000010">
    <property type="protein sequence ID" value="KAK9100686.1"/>
    <property type="molecule type" value="Genomic_DNA"/>
</dbReference>
<name>A0AAP0EVY7_9MAGN</name>
<sequence length="67" mass="7243">MAVSSNNEAAEAPLLVEETMEGIVDYNGQKARRLSSGGWHYAGFIIGVEIAEKQNEGLFFLNLGNNA</sequence>
<organism evidence="1 2">
    <name type="scientific">Stephania cephalantha</name>
    <dbReference type="NCBI Taxonomy" id="152367"/>
    <lineage>
        <taxon>Eukaryota</taxon>
        <taxon>Viridiplantae</taxon>
        <taxon>Streptophyta</taxon>
        <taxon>Embryophyta</taxon>
        <taxon>Tracheophyta</taxon>
        <taxon>Spermatophyta</taxon>
        <taxon>Magnoliopsida</taxon>
        <taxon>Ranunculales</taxon>
        <taxon>Menispermaceae</taxon>
        <taxon>Menispermoideae</taxon>
        <taxon>Cissampelideae</taxon>
        <taxon>Stephania</taxon>
    </lineage>
</organism>
<evidence type="ECO:0000313" key="2">
    <source>
        <dbReference type="Proteomes" id="UP001419268"/>
    </source>
</evidence>
<protein>
    <submittedName>
        <fullName evidence="1">Uncharacterized protein</fullName>
    </submittedName>
</protein>
<dbReference type="Proteomes" id="UP001419268">
    <property type="component" value="Unassembled WGS sequence"/>
</dbReference>
<accession>A0AAP0EVY7</accession>
<evidence type="ECO:0000313" key="1">
    <source>
        <dbReference type="EMBL" id="KAK9100686.1"/>
    </source>
</evidence>
<reference evidence="1 2" key="1">
    <citation type="submission" date="2024-01" db="EMBL/GenBank/DDBJ databases">
        <title>Genome assemblies of Stephania.</title>
        <authorList>
            <person name="Yang L."/>
        </authorList>
    </citation>
    <scope>NUCLEOTIDE SEQUENCE [LARGE SCALE GENOMIC DNA]</scope>
    <source>
        <strain evidence="1">JXDWG</strain>
        <tissue evidence="1">Leaf</tissue>
    </source>
</reference>